<name>A0A8J8W9H8_CHIOP</name>
<sequence length="163" mass="16355">MRSHSTSSGGSGPRGSGSSNGLRGSGSSNGLWGSGSNGLRGSSNSGPRGSGNSSGTKTSLNGLQVTQSINHWGHTPGGASPRPPYDATPGGHHARVPMQAPFPYQAALDKKHQLAPATSLVGAPLASSTPDCLLQIQPDGKDQFQGSVPHAHIAEVGADGLCR</sequence>
<dbReference type="AlphaFoldDB" id="A0A8J8W9H8"/>
<evidence type="ECO:0000313" key="3">
    <source>
        <dbReference type="Proteomes" id="UP000770661"/>
    </source>
</evidence>
<proteinExistence type="predicted"/>
<comment type="caution">
    <text evidence="2">The sequence shown here is derived from an EMBL/GenBank/DDBJ whole genome shotgun (WGS) entry which is preliminary data.</text>
</comment>
<dbReference type="EMBL" id="JACEEZ010026239">
    <property type="protein sequence ID" value="KAG0693886.1"/>
    <property type="molecule type" value="Genomic_DNA"/>
</dbReference>
<feature type="compositionally biased region" description="Low complexity" evidence="1">
    <location>
        <begin position="39"/>
        <end position="55"/>
    </location>
</feature>
<reference evidence="2" key="1">
    <citation type="submission" date="2020-07" db="EMBL/GenBank/DDBJ databases">
        <title>The High-quality genome of the commercially important snow crab, Chionoecetes opilio.</title>
        <authorList>
            <person name="Jeong J.-H."/>
            <person name="Ryu S."/>
        </authorList>
    </citation>
    <scope>NUCLEOTIDE SEQUENCE</scope>
    <source>
        <strain evidence="2">MADBK_172401_WGS</strain>
        <tissue evidence="2">Digestive gland</tissue>
    </source>
</reference>
<dbReference type="OrthoDB" id="28245at2759"/>
<gene>
    <name evidence="2" type="ORF">GWK47_027335</name>
</gene>
<evidence type="ECO:0000256" key="1">
    <source>
        <dbReference type="SAM" id="MobiDB-lite"/>
    </source>
</evidence>
<feature type="compositionally biased region" description="Low complexity" evidence="1">
    <location>
        <begin position="16"/>
        <end position="31"/>
    </location>
</feature>
<keyword evidence="3" id="KW-1185">Reference proteome</keyword>
<protein>
    <submittedName>
        <fullName evidence="2">Uncharacterized protein</fullName>
    </submittedName>
</protein>
<accession>A0A8J8W9H8</accession>
<feature type="region of interest" description="Disordered" evidence="1">
    <location>
        <begin position="1"/>
        <end position="97"/>
    </location>
</feature>
<organism evidence="2 3">
    <name type="scientific">Chionoecetes opilio</name>
    <name type="common">Atlantic snow crab</name>
    <name type="synonym">Cancer opilio</name>
    <dbReference type="NCBI Taxonomy" id="41210"/>
    <lineage>
        <taxon>Eukaryota</taxon>
        <taxon>Metazoa</taxon>
        <taxon>Ecdysozoa</taxon>
        <taxon>Arthropoda</taxon>
        <taxon>Crustacea</taxon>
        <taxon>Multicrustacea</taxon>
        <taxon>Malacostraca</taxon>
        <taxon>Eumalacostraca</taxon>
        <taxon>Eucarida</taxon>
        <taxon>Decapoda</taxon>
        <taxon>Pleocyemata</taxon>
        <taxon>Brachyura</taxon>
        <taxon>Eubrachyura</taxon>
        <taxon>Majoidea</taxon>
        <taxon>Majidae</taxon>
        <taxon>Chionoecetes</taxon>
    </lineage>
</organism>
<dbReference type="Proteomes" id="UP000770661">
    <property type="component" value="Unassembled WGS sequence"/>
</dbReference>
<feature type="compositionally biased region" description="Polar residues" evidence="1">
    <location>
        <begin position="56"/>
        <end position="70"/>
    </location>
</feature>
<evidence type="ECO:0000313" key="2">
    <source>
        <dbReference type="EMBL" id="KAG0693886.1"/>
    </source>
</evidence>